<dbReference type="GO" id="GO:0003700">
    <property type="term" value="F:DNA-binding transcription factor activity"/>
    <property type="evidence" value="ECO:0007669"/>
    <property type="project" value="InterPro"/>
</dbReference>
<reference evidence="6 7" key="1">
    <citation type="submission" date="2015-07" db="EMBL/GenBank/DDBJ databases">
        <title>Draft genome sequence of the Amantichitinum ursilacus IGB-41, a new chitin-degrading bacterium.</title>
        <authorList>
            <person name="Kirstahler P."/>
            <person name="Guenther M."/>
            <person name="Grumaz C."/>
            <person name="Rupp S."/>
            <person name="Zibek S."/>
            <person name="Sohn K."/>
        </authorList>
    </citation>
    <scope>NUCLEOTIDE SEQUENCE [LARGE SCALE GENOMIC DNA]</scope>
    <source>
        <strain evidence="6 7">IGB-41</strain>
    </source>
</reference>
<dbReference type="Pfam" id="PF00392">
    <property type="entry name" value="GntR"/>
    <property type="match status" value="1"/>
</dbReference>
<dbReference type="STRING" id="857265.WG78_15795"/>
<evidence type="ECO:0000313" key="6">
    <source>
        <dbReference type="EMBL" id="KPC50773.1"/>
    </source>
</evidence>
<dbReference type="RefSeq" id="WP_053938780.1">
    <property type="nucleotide sequence ID" value="NZ_LAQT01000026.1"/>
</dbReference>
<gene>
    <name evidence="6" type="primary">ydfH_3</name>
    <name evidence="6" type="ORF">WG78_15795</name>
</gene>
<dbReference type="PANTHER" id="PTHR43537">
    <property type="entry name" value="TRANSCRIPTIONAL REGULATOR, GNTR FAMILY"/>
    <property type="match status" value="1"/>
</dbReference>
<dbReference type="SUPFAM" id="SSF48008">
    <property type="entry name" value="GntR ligand-binding domain-like"/>
    <property type="match status" value="1"/>
</dbReference>
<dbReference type="Gene3D" id="1.10.10.10">
    <property type="entry name" value="Winged helix-like DNA-binding domain superfamily/Winged helix DNA-binding domain"/>
    <property type="match status" value="1"/>
</dbReference>
<keyword evidence="7" id="KW-1185">Reference proteome</keyword>
<evidence type="ECO:0000259" key="5">
    <source>
        <dbReference type="PROSITE" id="PS50949"/>
    </source>
</evidence>
<dbReference type="SMART" id="SM00345">
    <property type="entry name" value="HTH_GNTR"/>
    <property type="match status" value="1"/>
</dbReference>
<dbReference type="CDD" id="cd07377">
    <property type="entry name" value="WHTH_GntR"/>
    <property type="match status" value="1"/>
</dbReference>
<sequence length="240" mass="26976">MASPRKTQPLPPSLAQSSSHDDDYLPVNQRVFKALRSAIINCTLPPGTPLSETDVSTMFEVSRQPVRESFIKLGEAGLVRVLPQRGTFVRKISAKEVLDARFIREAIETAVIRQAAQRITPETLSWLAHNLQLQTLACERKDMPEFLTLDDAFHAALATSIDCPKAWDNIEQLKAHMDRVRYLTLDHISPMQDLVVQHQQILTALSKHDADAASLAIQEHLGQLTETLTQVEAQHPDWFE</sequence>
<dbReference type="InterPro" id="IPR008920">
    <property type="entry name" value="TF_FadR/GntR_C"/>
</dbReference>
<evidence type="ECO:0000256" key="4">
    <source>
        <dbReference type="SAM" id="MobiDB-lite"/>
    </source>
</evidence>
<name>A0A0N0XJ46_9NEIS</name>
<accession>A0A0N0XJ46</accession>
<dbReference type="GO" id="GO:0003677">
    <property type="term" value="F:DNA binding"/>
    <property type="evidence" value="ECO:0007669"/>
    <property type="project" value="UniProtKB-KW"/>
</dbReference>
<dbReference type="EMBL" id="LAQT01000026">
    <property type="protein sequence ID" value="KPC50773.1"/>
    <property type="molecule type" value="Genomic_DNA"/>
</dbReference>
<dbReference type="PROSITE" id="PS50949">
    <property type="entry name" value="HTH_GNTR"/>
    <property type="match status" value="1"/>
</dbReference>
<dbReference type="OrthoDB" id="9788098at2"/>
<keyword evidence="1" id="KW-0805">Transcription regulation</keyword>
<dbReference type="Pfam" id="PF07729">
    <property type="entry name" value="FCD"/>
    <property type="match status" value="1"/>
</dbReference>
<evidence type="ECO:0000256" key="1">
    <source>
        <dbReference type="ARBA" id="ARBA00023015"/>
    </source>
</evidence>
<dbReference type="SMART" id="SM00895">
    <property type="entry name" value="FCD"/>
    <property type="match status" value="1"/>
</dbReference>
<dbReference type="SUPFAM" id="SSF46785">
    <property type="entry name" value="Winged helix' DNA-binding domain"/>
    <property type="match status" value="1"/>
</dbReference>
<dbReference type="InterPro" id="IPR036390">
    <property type="entry name" value="WH_DNA-bd_sf"/>
</dbReference>
<dbReference type="Proteomes" id="UP000037939">
    <property type="component" value="Unassembled WGS sequence"/>
</dbReference>
<dbReference type="PATRIC" id="fig|857265.3.peg.3239"/>
<evidence type="ECO:0000256" key="2">
    <source>
        <dbReference type="ARBA" id="ARBA00023125"/>
    </source>
</evidence>
<evidence type="ECO:0000256" key="3">
    <source>
        <dbReference type="ARBA" id="ARBA00023163"/>
    </source>
</evidence>
<dbReference type="AlphaFoldDB" id="A0A0N0XJ46"/>
<keyword evidence="2" id="KW-0238">DNA-binding</keyword>
<organism evidence="6 7">
    <name type="scientific">Amantichitinum ursilacus</name>
    <dbReference type="NCBI Taxonomy" id="857265"/>
    <lineage>
        <taxon>Bacteria</taxon>
        <taxon>Pseudomonadati</taxon>
        <taxon>Pseudomonadota</taxon>
        <taxon>Betaproteobacteria</taxon>
        <taxon>Neisseriales</taxon>
        <taxon>Chitinibacteraceae</taxon>
        <taxon>Amantichitinum</taxon>
    </lineage>
</organism>
<dbReference type="InterPro" id="IPR000524">
    <property type="entry name" value="Tscrpt_reg_HTH_GntR"/>
</dbReference>
<dbReference type="Gene3D" id="1.20.120.530">
    <property type="entry name" value="GntR ligand-binding domain-like"/>
    <property type="match status" value="1"/>
</dbReference>
<dbReference type="PANTHER" id="PTHR43537:SF6">
    <property type="entry name" value="HTH-TYPE TRANSCRIPTIONAL REPRESSOR RSPR"/>
    <property type="match status" value="1"/>
</dbReference>
<feature type="domain" description="HTH gntR-type" evidence="5">
    <location>
        <begin position="25"/>
        <end position="92"/>
    </location>
</feature>
<protein>
    <submittedName>
        <fullName evidence="6">Putative HTH-type transcriptional regulator YdfH</fullName>
    </submittedName>
</protein>
<dbReference type="InterPro" id="IPR011711">
    <property type="entry name" value="GntR_C"/>
</dbReference>
<dbReference type="InterPro" id="IPR036388">
    <property type="entry name" value="WH-like_DNA-bd_sf"/>
</dbReference>
<proteinExistence type="predicted"/>
<feature type="region of interest" description="Disordered" evidence="4">
    <location>
        <begin position="1"/>
        <end position="22"/>
    </location>
</feature>
<keyword evidence="3" id="KW-0804">Transcription</keyword>
<evidence type="ECO:0000313" key="7">
    <source>
        <dbReference type="Proteomes" id="UP000037939"/>
    </source>
</evidence>
<comment type="caution">
    <text evidence="6">The sequence shown here is derived from an EMBL/GenBank/DDBJ whole genome shotgun (WGS) entry which is preliminary data.</text>
</comment>